<dbReference type="Proteomes" id="UP000178448">
    <property type="component" value="Unassembled WGS sequence"/>
</dbReference>
<dbReference type="Gene3D" id="3.90.79.10">
    <property type="entry name" value="Nucleoside Triphosphate Pyrophosphohydrolase"/>
    <property type="match status" value="1"/>
</dbReference>
<evidence type="ECO:0000313" key="3">
    <source>
        <dbReference type="Proteomes" id="UP000178448"/>
    </source>
</evidence>
<comment type="caution">
    <text evidence="2">The sequence shown here is derived from an EMBL/GenBank/DDBJ whole genome shotgun (WGS) entry which is preliminary data.</text>
</comment>
<feature type="domain" description="Nudix hydrolase" evidence="1">
    <location>
        <begin position="31"/>
        <end position="161"/>
    </location>
</feature>
<evidence type="ECO:0000313" key="2">
    <source>
        <dbReference type="EMBL" id="OGG04971.1"/>
    </source>
</evidence>
<dbReference type="AlphaFoldDB" id="A0A1F5YXR3"/>
<name>A0A1F5YXR3_9BACT</name>
<dbReference type="Pfam" id="PF00293">
    <property type="entry name" value="NUDIX"/>
    <property type="match status" value="1"/>
</dbReference>
<dbReference type="PROSITE" id="PS51462">
    <property type="entry name" value="NUDIX"/>
    <property type="match status" value="1"/>
</dbReference>
<reference evidence="2 3" key="1">
    <citation type="journal article" date="2016" name="Nat. Commun.">
        <title>Thousands of microbial genomes shed light on interconnected biogeochemical processes in an aquifer system.</title>
        <authorList>
            <person name="Anantharaman K."/>
            <person name="Brown C.T."/>
            <person name="Hug L.A."/>
            <person name="Sharon I."/>
            <person name="Castelle C.J."/>
            <person name="Probst A.J."/>
            <person name="Thomas B.C."/>
            <person name="Singh A."/>
            <person name="Wilkins M.J."/>
            <person name="Karaoz U."/>
            <person name="Brodie E.L."/>
            <person name="Williams K.H."/>
            <person name="Hubbard S.S."/>
            <person name="Banfield J.F."/>
        </authorList>
    </citation>
    <scope>NUCLEOTIDE SEQUENCE [LARGE SCALE GENOMIC DNA]</scope>
</reference>
<dbReference type="EMBL" id="MFJD01000001">
    <property type="protein sequence ID" value="OGG04971.1"/>
    <property type="molecule type" value="Genomic_DNA"/>
</dbReference>
<dbReference type="SUPFAM" id="SSF55811">
    <property type="entry name" value="Nudix"/>
    <property type="match status" value="1"/>
</dbReference>
<protein>
    <recommendedName>
        <fullName evidence="1">Nudix hydrolase domain-containing protein</fullName>
    </recommendedName>
</protein>
<dbReference type="InterPro" id="IPR015797">
    <property type="entry name" value="NUDIX_hydrolase-like_dom_sf"/>
</dbReference>
<sequence>MDTGDEPVDIINEMREFQFSCPKREAHARGLLHPTILAEVIDSEGNWTLVKQAHDRQDAGRYVSPVGGHIRSGESDAASLKREAYEEMGLKKFKYQHIGSAVYYREIIGRKENHLFVLFEIYTDQEPALNHESVSLRVFPQAVLKQQMKEHPELFGDAWHFVANTFYRQLFYD</sequence>
<evidence type="ECO:0000259" key="1">
    <source>
        <dbReference type="PROSITE" id="PS51462"/>
    </source>
</evidence>
<dbReference type="STRING" id="1798374.A2Z33_06800"/>
<accession>A0A1F5YXR3</accession>
<proteinExistence type="predicted"/>
<dbReference type="InterPro" id="IPR000086">
    <property type="entry name" value="NUDIX_hydrolase_dom"/>
</dbReference>
<gene>
    <name evidence="2" type="ORF">A2Z33_06800</name>
</gene>
<organism evidence="2 3">
    <name type="scientific">Candidatus Gottesmanbacteria bacterium RBG_16_52_11</name>
    <dbReference type="NCBI Taxonomy" id="1798374"/>
    <lineage>
        <taxon>Bacteria</taxon>
        <taxon>Candidatus Gottesmaniibacteriota</taxon>
    </lineage>
</organism>